<evidence type="ECO:0000313" key="8">
    <source>
        <dbReference type="Proteomes" id="UP001341281"/>
    </source>
</evidence>
<feature type="compositionally biased region" description="Low complexity" evidence="6">
    <location>
        <begin position="441"/>
        <end position="450"/>
    </location>
</feature>
<protein>
    <recommendedName>
        <fullName evidence="4">Large ribosomal subunit protein bL20c</fullName>
    </recommendedName>
</protein>
<dbReference type="Proteomes" id="UP001341281">
    <property type="component" value="Chromosome 04"/>
</dbReference>
<evidence type="ECO:0000313" key="7">
    <source>
        <dbReference type="EMBL" id="WVZ68924.1"/>
    </source>
</evidence>
<feature type="region of interest" description="Disordered" evidence="6">
    <location>
        <begin position="441"/>
        <end position="464"/>
    </location>
</feature>
<dbReference type="PANTHER" id="PTHR10986">
    <property type="entry name" value="39S RIBOSOMAL PROTEIN L20"/>
    <property type="match status" value="1"/>
</dbReference>
<sequence>MDGDGSQSQDGVPSYCTQEMDRVLQLQGVPIGRGQVAGDEDLAGYGVSSMGLGRGAAAVGLHQAAGAVGQGQGGSAAAGLGPQAIGIQALGRGASVAAGQPQDASAALLGRGAAATGRGYRATAGLGRGAAAAVIPQSAASAGMHQSSASDAGVHQSATFAGLPQGPAVDMSYGQPLGVNHSYGHTGAAPMAPYGHSTSNAPFGQAVYGHGTNVEDENGDDEVRYFREGDEGYIPPLGAMEDQCYGFDMNTRGRGRVRGRSHARGFMQPRPAPSAAARGRGRGRGRGVPTSPDEVQPIQPIVRGGQIGAGTVVSGSSSQRSAKNNADSQSAYYAAGDGTVSQNNVQTSPTCTTKPMPRKLTPKKLKMKWTVHVNSISYMYLELYLRCQISESLRGIQPGGSDAALVPRRHLSASTAVLPSGCPAPAPRLPFTPGRLPPCVRSPAPLASPRPAHRKGESYPGDPKMNKSKIFKLAKGFRGRAKNCIRIARERVEKALQYSYRDRRNKKRDMRSLWIERINAGTRLHGVNYGNFMHGLMKENIQLNRKVLSELSMHEPYSFKALVDVSRTAFPGNMPVKKEGLAAIL</sequence>
<dbReference type="AlphaFoldDB" id="A0AAQ3T857"/>
<evidence type="ECO:0000256" key="2">
    <source>
        <dbReference type="ARBA" id="ARBA00022980"/>
    </source>
</evidence>
<dbReference type="NCBIfam" id="TIGR01032">
    <property type="entry name" value="rplT_bact"/>
    <property type="match status" value="1"/>
</dbReference>
<comment type="similarity">
    <text evidence="1 5">Belongs to the bacterial ribosomal protein bL20 family.</text>
</comment>
<dbReference type="Gene3D" id="1.10.1900.20">
    <property type="entry name" value="Ribosomal protein L20"/>
    <property type="match status" value="1"/>
</dbReference>
<dbReference type="PRINTS" id="PR00062">
    <property type="entry name" value="RIBOSOMALL20"/>
</dbReference>
<evidence type="ECO:0000256" key="4">
    <source>
        <dbReference type="ARBA" id="ARBA00035295"/>
    </source>
</evidence>
<feature type="region of interest" description="Disordered" evidence="6">
    <location>
        <begin position="257"/>
        <end position="358"/>
    </location>
</feature>
<dbReference type="HAMAP" id="MF_00382">
    <property type="entry name" value="Ribosomal_bL20"/>
    <property type="match status" value="1"/>
</dbReference>
<dbReference type="GO" id="GO:0005840">
    <property type="term" value="C:ribosome"/>
    <property type="evidence" value="ECO:0007669"/>
    <property type="project" value="UniProtKB-KW"/>
</dbReference>
<evidence type="ECO:0000256" key="5">
    <source>
        <dbReference type="RuleBase" id="RU000561"/>
    </source>
</evidence>
<feature type="compositionally biased region" description="Polar residues" evidence="6">
    <location>
        <begin position="313"/>
        <end position="331"/>
    </location>
</feature>
<keyword evidence="8" id="KW-1185">Reference proteome</keyword>
<name>A0AAQ3T857_PASNO</name>
<evidence type="ECO:0000256" key="6">
    <source>
        <dbReference type="SAM" id="MobiDB-lite"/>
    </source>
</evidence>
<dbReference type="CDD" id="cd07026">
    <property type="entry name" value="Ribosomal_L20"/>
    <property type="match status" value="1"/>
</dbReference>
<accession>A0AAQ3T857</accession>
<feature type="compositionally biased region" description="Polar residues" evidence="6">
    <location>
        <begin position="339"/>
        <end position="353"/>
    </location>
</feature>
<proteinExistence type="inferred from homology"/>
<dbReference type="GO" id="GO:0003735">
    <property type="term" value="F:structural constituent of ribosome"/>
    <property type="evidence" value="ECO:0007669"/>
    <property type="project" value="InterPro"/>
</dbReference>
<gene>
    <name evidence="7" type="ORF">U9M48_017799</name>
</gene>
<dbReference type="GO" id="GO:0006412">
    <property type="term" value="P:translation"/>
    <property type="evidence" value="ECO:0007669"/>
    <property type="project" value="InterPro"/>
</dbReference>
<reference evidence="7 8" key="1">
    <citation type="submission" date="2024-02" db="EMBL/GenBank/DDBJ databases">
        <title>High-quality chromosome-scale genome assembly of Pensacola bahiagrass (Paspalum notatum Flugge var. saurae).</title>
        <authorList>
            <person name="Vega J.M."/>
            <person name="Podio M."/>
            <person name="Orjuela J."/>
            <person name="Siena L.A."/>
            <person name="Pessino S.C."/>
            <person name="Combes M.C."/>
            <person name="Mariac C."/>
            <person name="Albertini E."/>
            <person name="Pupilli F."/>
            <person name="Ortiz J.P.A."/>
            <person name="Leblanc O."/>
        </authorList>
    </citation>
    <scope>NUCLEOTIDE SEQUENCE [LARGE SCALE GENOMIC DNA]</scope>
    <source>
        <strain evidence="7">R1</strain>
        <tissue evidence="7">Leaf</tissue>
    </source>
</reference>
<keyword evidence="2 5" id="KW-0689">Ribosomal protein</keyword>
<dbReference type="SUPFAM" id="SSF74731">
    <property type="entry name" value="Ribosomal protein L20"/>
    <property type="match status" value="1"/>
</dbReference>
<dbReference type="GO" id="GO:0019843">
    <property type="term" value="F:rRNA binding"/>
    <property type="evidence" value="ECO:0007669"/>
    <property type="project" value="InterPro"/>
</dbReference>
<organism evidence="7 8">
    <name type="scientific">Paspalum notatum var. saurae</name>
    <dbReference type="NCBI Taxonomy" id="547442"/>
    <lineage>
        <taxon>Eukaryota</taxon>
        <taxon>Viridiplantae</taxon>
        <taxon>Streptophyta</taxon>
        <taxon>Embryophyta</taxon>
        <taxon>Tracheophyta</taxon>
        <taxon>Spermatophyta</taxon>
        <taxon>Magnoliopsida</taxon>
        <taxon>Liliopsida</taxon>
        <taxon>Poales</taxon>
        <taxon>Poaceae</taxon>
        <taxon>PACMAD clade</taxon>
        <taxon>Panicoideae</taxon>
        <taxon>Andropogonodae</taxon>
        <taxon>Paspaleae</taxon>
        <taxon>Paspalinae</taxon>
        <taxon>Paspalum</taxon>
    </lineage>
</organism>
<dbReference type="InterPro" id="IPR005813">
    <property type="entry name" value="Ribosomal_bL20"/>
</dbReference>
<dbReference type="Pfam" id="PF00453">
    <property type="entry name" value="Ribosomal_L20"/>
    <property type="match status" value="1"/>
</dbReference>
<dbReference type="FunFam" id="1.10.1900.20:FF:000001">
    <property type="entry name" value="50S ribosomal protein L20"/>
    <property type="match status" value="1"/>
</dbReference>
<dbReference type="EMBL" id="CP144748">
    <property type="protein sequence ID" value="WVZ68924.1"/>
    <property type="molecule type" value="Genomic_DNA"/>
</dbReference>
<evidence type="ECO:0000256" key="3">
    <source>
        <dbReference type="ARBA" id="ARBA00023274"/>
    </source>
</evidence>
<keyword evidence="3 5" id="KW-0687">Ribonucleoprotein</keyword>
<evidence type="ECO:0000256" key="1">
    <source>
        <dbReference type="ARBA" id="ARBA00007698"/>
    </source>
</evidence>
<dbReference type="GO" id="GO:1990904">
    <property type="term" value="C:ribonucleoprotein complex"/>
    <property type="evidence" value="ECO:0007669"/>
    <property type="project" value="UniProtKB-KW"/>
</dbReference>
<dbReference type="InterPro" id="IPR035566">
    <property type="entry name" value="Ribosomal_protein_bL20_C"/>
</dbReference>
<dbReference type="Gene3D" id="6.10.160.10">
    <property type="match status" value="1"/>
</dbReference>